<dbReference type="Gene3D" id="1.10.3210.10">
    <property type="entry name" value="Hypothetical protein af1432"/>
    <property type="match status" value="1"/>
</dbReference>
<dbReference type="OrthoDB" id="9759601at2"/>
<name>W0EE12_9FIRM</name>
<dbReference type="STRING" id="871968.DESME_12475"/>
<dbReference type="EMBL" id="CP007032">
    <property type="protein sequence ID" value="AHF07743.1"/>
    <property type="molecule type" value="Genomic_DNA"/>
</dbReference>
<dbReference type="PANTHER" id="PTHR43155:SF2">
    <property type="entry name" value="CYCLIC DI-GMP PHOSPHODIESTERASE PA4108"/>
    <property type="match status" value="1"/>
</dbReference>
<feature type="domain" description="HD-GYP" evidence="1">
    <location>
        <begin position="1"/>
        <end position="213"/>
    </location>
</feature>
<dbReference type="InterPro" id="IPR037522">
    <property type="entry name" value="HD_GYP_dom"/>
</dbReference>
<dbReference type="HOGENOM" id="CLU_1248974_0_0_9"/>
<dbReference type="PROSITE" id="PS51832">
    <property type="entry name" value="HD_GYP"/>
    <property type="match status" value="1"/>
</dbReference>
<dbReference type="Pfam" id="PF13487">
    <property type="entry name" value="HD_5"/>
    <property type="match status" value="1"/>
</dbReference>
<dbReference type="eggNOG" id="COG2206">
    <property type="taxonomic scope" value="Bacteria"/>
</dbReference>
<accession>W0EE12</accession>
<dbReference type="SUPFAM" id="SSF109604">
    <property type="entry name" value="HD-domain/PDEase-like"/>
    <property type="match status" value="1"/>
</dbReference>
<dbReference type="CDD" id="cd00077">
    <property type="entry name" value="HDc"/>
    <property type="match status" value="1"/>
</dbReference>
<dbReference type="InterPro" id="IPR003607">
    <property type="entry name" value="HD/PDEase_dom"/>
</dbReference>
<proteinExistence type="predicted"/>
<dbReference type="PANTHER" id="PTHR43155">
    <property type="entry name" value="CYCLIC DI-GMP PHOSPHODIESTERASE PA4108-RELATED"/>
    <property type="match status" value="1"/>
</dbReference>
<reference evidence="2 3" key="1">
    <citation type="submission" date="2013-12" db="EMBL/GenBank/DDBJ databases">
        <authorList>
            <consortium name="DOE Joint Genome Institute"/>
            <person name="Smidt H."/>
            <person name="Huntemann M."/>
            <person name="Han J."/>
            <person name="Chen A."/>
            <person name="Kyrpides N."/>
            <person name="Mavromatis K."/>
            <person name="Markowitz V."/>
            <person name="Palaniappan K."/>
            <person name="Ivanova N."/>
            <person name="Schaumberg A."/>
            <person name="Pati A."/>
            <person name="Liolios K."/>
            <person name="Nordberg H.P."/>
            <person name="Cantor M.N."/>
            <person name="Hua S.X."/>
            <person name="Woyke T."/>
        </authorList>
    </citation>
    <scope>NUCLEOTIDE SEQUENCE [LARGE SCALE GENOMIC DNA]</scope>
    <source>
        <strain evidence="3">DSM 15288</strain>
    </source>
</reference>
<sequence>MYGKEIQQFLNDLAWVDDVTYYHSLRVAYLMSVFADTLEGKLLIKQAWVTRNEWVAAGLLHDIGKMRWPREILFSTEQLSAMESDNLLEFWRCEIEHPLESEKFILDFYQKTGNRFWERIAKGVAGHHENYSGGGYPYKLKGTDIPLLARGLRIFDRYTTMIEVKRYRLQAQEPESAMKEIRGLLGYEFDPYWGERILEFLPQTQSFPNLDDWLTEELKKF</sequence>
<dbReference type="KEGG" id="dmt:DESME_12475"/>
<evidence type="ECO:0000313" key="2">
    <source>
        <dbReference type="EMBL" id="AHF07743.1"/>
    </source>
</evidence>
<gene>
    <name evidence="2" type="ORF">DESME_12475</name>
</gene>
<keyword evidence="3" id="KW-1185">Reference proteome</keyword>
<evidence type="ECO:0000259" key="1">
    <source>
        <dbReference type="PROSITE" id="PS51832"/>
    </source>
</evidence>
<protein>
    <submittedName>
        <fullName evidence="2">Phosphohydrolase</fullName>
    </submittedName>
</protein>
<dbReference type="AlphaFoldDB" id="W0EE12"/>
<dbReference type="RefSeq" id="WP_006716670.1">
    <property type="nucleotide sequence ID" value="NZ_CP007032.1"/>
</dbReference>
<evidence type="ECO:0000313" key="3">
    <source>
        <dbReference type="Proteomes" id="UP000010847"/>
    </source>
</evidence>
<dbReference type="Proteomes" id="UP000010847">
    <property type="component" value="Chromosome"/>
</dbReference>
<organism evidence="2 3">
    <name type="scientific">Desulfitobacterium metallireducens DSM 15288</name>
    <dbReference type="NCBI Taxonomy" id="871968"/>
    <lineage>
        <taxon>Bacteria</taxon>
        <taxon>Bacillati</taxon>
        <taxon>Bacillota</taxon>
        <taxon>Clostridia</taxon>
        <taxon>Eubacteriales</taxon>
        <taxon>Desulfitobacteriaceae</taxon>
        <taxon>Desulfitobacterium</taxon>
    </lineage>
</organism>
<keyword evidence="2" id="KW-0378">Hydrolase</keyword>
<dbReference type="GO" id="GO:0016787">
    <property type="term" value="F:hydrolase activity"/>
    <property type="evidence" value="ECO:0007669"/>
    <property type="project" value="UniProtKB-KW"/>
</dbReference>
<dbReference type="SMART" id="SM00471">
    <property type="entry name" value="HDc"/>
    <property type="match status" value="1"/>
</dbReference>